<feature type="region of interest" description="Disordered" evidence="4">
    <location>
        <begin position="1"/>
        <end position="30"/>
    </location>
</feature>
<dbReference type="GeneID" id="85308449"/>
<dbReference type="CDD" id="cd00067">
    <property type="entry name" value="GAL4"/>
    <property type="match status" value="1"/>
</dbReference>
<dbReference type="PANTHER" id="PTHR31001">
    <property type="entry name" value="UNCHARACTERIZED TRANSCRIPTIONAL REGULATORY PROTEIN"/>
    <property type="match status" value="1"/>
</dbReference>
<sequence length="779" mass="84869">MEKRTSPNRASAGVSAPRRNPNPNPNHAVPQLNCELCRDRKVRCDKLDPCTNCVSAGAVCVPVHRLRLRRGRHAHRSSAPVDDDLKRRIRRLEALISDAGPVGAGSGRVGLSGADSDPRRIASVLPGVTYSDPEASNWPEKRALLVQRPDHFWADLAEEIHGLRDVIESAPNEAEDDSAQTPEPAQLGSVHRGISILGLSGSSNPDFIPRNFDYAHPAVSHNRAIASQLCQVYLQQVDPIIKILHRPSLKKLMLQGGGYLGYPDGHASVEALSSAVMYSAASSMTDNQCQATFRTDKSSLMANCRRACEAAIERSGLLTTRDITVLQAFVLYLLARRSEERSRAVWTLLAVAVRIAKALSLYLDPEQVGRHETFFAQQMRKRLWLTICLMDVQASFGLASQPLIALKEAMTSSEPPSHINDSDFDLTTTHPIPDREGLTDTTFAIITYKLQLLGRLTNFGADEEKSCCCSGDGAESDMAARQQHVQRFEQQVLQLLHLCDPESSPYAWFTLHSAQCFAAGARACVLRPLQRLREGARPPPARVGGDTELLQLGARVLEKAMLVHTDPRGEGFRWYVTIPWHALAITVAECYICADAELVRRVWPTVETSYRLHEGVIARLRGGRLRGPLGKLMDRTREKLGPILHDSDDARGNPSFGIADSSAEISVTPVSGSGTGLGEGLADTLRETSISPASPDPALGAAYMPSTPLLPQPSLASTSSPSFGDQPLLAASLSPGGPASANDELDQSWGLWEEFVSDISFDDFTSPDMFFGENNMNGS</sequence>
<keyword evidence="3" id="KW-0539">Nucleus</keyword>
<dbReference type="InterPro" id="IPR036864">
    <property type="entry name" value="Zn2-C6_fun-type_DNA-bd_sf"/>
</dbReference>
<evidence type="ECO:0000256" key="4">
    <source>
        <dbReference type="SAM" id="MobiDB-lite"/>
    </source>
</evidence>
<reference evidence="6" key="1">
    <citation type="submission" date="2023-06" db="EMBL/GenBank/DDBJ databases">
        <title>Genome-scale phylogeny and comparative genomics of the fungal order Sordariales.</title>
        <authorList>
            <consortium name="Lawrence Berkeley National Laboratory"/>
            <person name="Hensen N."/>
            <person name="Bonometti L."/>
            <person name="Westerberg I."/>
            <person name="Brannstrom I.O."/>
            <person name="Guillou S."/>
            <person name="Cros-Aarteil S."/>
            <person name="Calhoun S."/>
            <person name="Haridas S."/>
            <person name="Kuo A."/>
            <person name="Mondo S."/>
            <person name="Pangilinan J."/>
            <person name="Riley R."/>
            <person name="Labutti K."/>
            <person name="Andreopoulos B."/>
            <person name="Lipzen A."/>
            <person name="Chen C."/>
            <person name="Yanf M."/>
            <person name="Daum C."/>
            <person name="Ng V."/>
            <person name="Clum A."/>
            <person name="Steindorff A."/>
            <person name="Ohm R."/>
            <person name="Martin F."/>
            <person name="Silar P."/>
            <person name="Natvig D."/>
            <person name="Lalanne C."/>
            <person name="Gautier V."/>
            <person name="Ament-Velasquez S.L."/>
            <person name="Kruys A."/>
            <person name="Hutchinson M.I."/>
            <person name="Powell A.J."/>
            <person name="Barry K."/>
            <person name="Miller A.N."/>
            <person name="Grigoriev I.V."/>
            <person name="Debuchy R."/>
            <person name="Gladieux P."/>
            <person name="Thoren M.H."/>
            <person name="Johannesson H."/>
        </authorList>
    </citation>
    <scope>NUCLEOTIDE SEQUENCE</scope>
    <source>
        <strain evidence="6">8032-3</strain>
    </source>
</reference>
<gene>
    <name evidence="6" type="ORF">QBC33DRAFT_476633</name>
</gene>
<keyword evidence="7" id="KW-1185">Reference proteome</keyword>
<dbReference type="SUPFAM" id="SSF57701">
    <property type="entry name" value="Zn2/Cys6 DNA-binding domain"/>
    <property type="match status" value="1"/>
</dbReference>
<feature type="compositionally biased region" description="Polar residues" evidence="4">
    <location>
        <begin position="714"/>
        <end position="723"/>
    </location>
</feature>
<dbReference type="CDD" id="cd12148">
    <property type="entry name" value="fungal_TF_MHR"/>
    <property type="match status" value="1"/>
</dbReference>
<accession>A0AAJ0BVZ6</accession>
<dbReference type="AlphaFoldDB" id="A0AAJ0BVZ6"/>
<dbReference type="PROSITE" id="PS50048">
    <property type="entry name" value="ZN2_CY6_FUNGAL_2"/>
    <property type="match status" value="1"/>
</dbReference>
<dbReference type="RefSeq" id="XP_060281215.1">
    <property type="nucleotide sequence ID" value="XM_060425262.1"/>
</dbReference>
<dbReference type="Gene3D" id="4.10.240.10">
    <property type="entry name" value="Zn(2)-C6 fungal-type DNA-binding domain"/>
    <property type="match status" value="1"/>
</dbReference>
<dbReference type="InterPro" id="IPR001138">
    <property type="entry name" value="Zn2Cys6_DnaBD"/>
</dbReference>
<dbReference type="GO" id="GO:0008270">
    <property type="term" value="F:zinc ion binding"/>
    <property type="evidence" value="ECO:0007669"/>
    <property type="project" value="InterPro"/>
</dbReference>
<evidence type="ECO:0000313" key="7">
    <source>
        <dbReference type="Proteomes" id="UP001244011"/>
    </source>
</evidence>
<dbReference type="InterPro" id="IPR050613">
    <property type="entry name" value="Sec_Metabolite_Reg"/>
</dbReference>
<proteinExistence type="predicted"/>
<keyword evidence="2" id="KW-0479">Metal-binding</keyword>
<dbReference type="GO" id="GO:0000981">
    <property type="term" value="F:DNA-binding transcription factor activity, RNA polymerase II-specific"/>
    <property type="evidence" value="ECO:0007669"/>
    <property type="project" value="InterPro"/>
</dbReference>
<dbReference type="Proteomes" id="UP001244011">
    <property type="component" value="Unassembled WGS sequence"/>
</dbReference>
<evidence type="ECO:0000256" key="2">
    <source>
        <dbReference type="ARBA" id="ARBA00022723"/>
    </source>
</evidence>
<dbReference type="EMBL" id="MU839017">
    <property type="protein sequence ID" value="KAK1765002.1"/>
    <property type="molecule type" value="Genomic_DNA"/>
</dbReference>
<feature type="compositionally biased region" description="Low complexity" evidence="4">
    <location>
        <begin position="727"/>
        <end position="741"/>
    </location>
</feature>
<dbReference type="InterPro" id="IPR007219">
    <property type="entry name" value="XnlR_reg_dom"/>
</dbReference>
<dbReference type="PANTHER" id="PTHR31001:SF50">
    <property type="entry name" value="ZN(II)2CYS6 TRANSCRIPTION FACTOR (EUROFUNG)"/>
    <property type="match status" value="1"/>
</dbReference>
<dbReference type="SMART" id="SM00906">
    <property type="entry name" value="Fungal_trans"/>
    <property type="match status" value="1"/>
</dbReference>
<feature type="region of interest" description="Disordered" evidence="4">
    <location>
        <begin position="688"/>
        <end position="744"/>
    </location>
</feature>
<evidence type="ECO:0000313" key="6">
    <source>
        <dbReference type="EMBL" id="KAK1765002.1"/>
    </source>
</evidence>
<dbReference type="GO" id="GO:0006351">
    <property type="term" value="P:DNA-templated transcription"/>
    <property type="evidence" value="ECO:0007669"/>
    <property type="project" value="InterPro"/>
</dbReference>
<organism evidence="6 7">
    <name type="scientific">Phialemonium atrogriseum</name>
    <dbReference type="NCBI Taxonomy" id="1093897"/>
    <lineage>
        <taxon>Eukaryota</taxon>
        <taxon>Fungi</taxon>
        <taxon>Dikarya</taxon>
        <taxon>Ascomycota</taxon>
        <taxon>Pezizomycotina</taxon>
        <taxon>Sordariomycetes</taxon>
        <taxon>Sordariomycetidae</taxon>
        <taxon>Cephalothecales</taxon>
        <taxon>Cephalothecaceae</taxon>
        <taxon>Phialemonium</taxon>
    </lineage>
</organism>
<comment type="caution">
    <text evidence="6">The sequence shown here is derived from an EMBL/GenBank/DDBJ whole genome shotgun (WGS) entry which is preliminary data.</text>
</comment>
<evidence type="ECO:0000256" key="1">
    <source>
        <dbReference type="ARBA" id="ARBA00004123"/>
    </source>
</evidence>
<dbReference type="GO" id="GO:0003677">
    <property type="term" value="F:DNA binding"/>
    <property type="evidence" value="ECO:0007669"/>
    <property type="project" value="InterPro"/>
</dbReference>
<dbReference type="Pfam" id="PF04082">
    <property type="entry name" value="Fungal_trans"/>
    <property type="match status" value="1"/>
</dbReference>
<name>A0AAJ0BVZ6_9PEZI</name>
<feature type="domain" description="Zn(2)-C6 fungal-type" evidence="5">
    <location>
        <begin position="33"/>
        <end position="61"/>
    </location>
</feature>
<dbReference type="Pfam" id="PF00172">
    <property type="entry name" value="Zn_clus"/>
    <property type="match status" value="1"/>
</dbReference>
<evidence type="ECO:0000259" key="5">
    <source>
        <dbReference type="PROSITE" id="PS50048"/>
    </source>
</evidence>
<protein>
    <submittedName>
        <fullName evidence="6">Fungal-specific transcription factor domain-containing protein</fullName>
    </submittedName>
</protein>
<evidence type="ECO:0000256" key="3">
    <source>
        <dbReference type="ARBA" id="ARBA00023242"/>
    </source>
</evidence>
<dbReference type="GO" id="GO:0005634">
    <property type="term" value="C:nucleus"/>
    <property type="evidence" value="ECO:0007669"/>
    <property type="project" value="UniProtKB-SubCell"/>
</dbReference>
<dbReference type="SMART" id="SM00066">
    <property type="entry name" value="GAL4"/>
    <property type="match status" value="1"/>
</dbReference>
<comment type="subcellular location">
    <subcellularLocation>
        <location evidence="1">Nucleus</location>
    </subcellularLocation>
</comment>